<evidence type="ECO:0000256" key="2">
    <source>
        <dbReference type="SAM" id="SignalP"/>
    </source>
</evidence>
<evidence type="ECO:0000256" key="1">
    <source>
        <dbReference type="SAM" id="MobiDB-lite"/>
    </source>
</evidence>
<protein>
    <submittedName>
        <fullName evidence="3">Uncharacterized protein</fullName>
    </submittedName>
</protein>
<proteinExistence type="predicted"/>
<feature type="signal peptide" evidence="2">
    <location>
        <begin position="1"/>
        <end position="19"/>
    </location>
</feature>
<feature type="compositionally biased region" description="Basic residues" evidence="1">
    <location>
        <begin position="73"/>
        <end position="98"/>
    </location>
</feature>
<feature type="chain" id="PRO_5020474157" evidence="2">
    <location>
        <begin position="20"/>
        <end position="98"/>
    </location>
</feature>
<dbReference type="AlphaFoldDB" id="A0A4U8V2H9"/>
<organism evidence="3">
    <name type="scientific">Steinernema carpocapsae</name>
    <name type="common">Entomopathogenic nematode</name>
    <dbReference type="NCBI Taxonomy" id="34508"/>
    <lineage>
        <taxon>Eukaryota</taxon>
        <taxon>Metazoa</taxon>
        <taxon>Ecdysozoa</taxon>
        <taxon>Nematoda</taxon>
        <taxon>Chromadorea</taxon>
        <taxon>Rhabditida</taxon>
        <taxon>Tylenchina</taxon>
        <taxon>Panagrolaimomorpha</taxon>
        <taxon>Strongyloidoidea</taxon>
        <taxon>Steinernematidae</taxon>
        <taxon>Steinernema</taxon>
    </lineage>
</organism>
<feature type="compositionally biased region" description="Low complexity" evidence="1">
    <location>
        <begin position="41"/>
        <end position="54"/>
    </location>
</feature>
<comment type="caution">
    <text evidence="3">The sequence shown here is derived from an EMBL/GenBank/DDBJ whole genome shotgun (WGS) entry which is preliminary data.</text>
</comment>
<keyword evidence="2" id="KW-0732">Signal</keyword>
<reference evidence="3" key="3">
    <citation type="journal article" date="2019" name="G3 (Bethesda)">
        <title>Hybrid Assembly of the Genome of the Entomopathogenic Nematode Steinernema carpocapsae Identifies the X-Chromosome.</title>
        <authorList>
            <person name="Serra L."/>
            <person name="Macchietto M."/>
            <person name="Macias-Munoz A."/>
            <person name="McGill C.J."/>
            <person name="Rodriguez I.M."/>
            <person name="Rodriguez B."/>
            <person name="Murad R."/>
            <person name="Mortazavi A."/>
        </authorList>
    </citation>
    <scope>NUCLEOTIDE SEQUENCE [LARGE SCALE GENOMIC DNA]</scope>
    <source>
        <strain evidence="3">ALL</strain>
    </source>
</reference>
<name>A0A4U8V2H9_STECR</name>
<evidence type="ECO:0000313" key="3">
    <source>
        <dbReference type="EMBL" id="TMS40072.1"/>
    </source>
</evidence>
<reference evidence="3" key="1">
    <citation type="submission" date="2013-11" db="EMBL/GenBank/DDBJ databases">
        <authorList>
            <person name="Sternberg P."/>
            <person name="Dillman A."/>
            <person name="Macchietto M."/>
        </authorList>
    </citation>
    <scope>NUCLEOTIDE SEQUENCE</scope>
    <source>
        <strain evidence="3">ALL</strain>
    </source>
</reference>
<accession>A0A4U8V2H9</accession>
<sequence>MIGSRVFVAFLALVSLSLAFELPAGLRPAKAVGDATPPIVPVAEQEQEQPTTEAADQKTPPNISLRSRMMAERKRRKSRRRRFTRRWRRRPWKPRSRP</sequence>
<gene>
    <name evidence="3" type="ORF">L596_006498</name>
</gene>
<feature type="region of interest" description="Disordered" evidence="1">
    <location>
        <begin position="31"/>
        <end position="98"/>
    </location>
</feature>
<dbReference type="EMBL" id="AZBU02000001">
    <property type="protein sequence ID" value="TMS40072.1"/>
    <property type="molecule type" value="Genomic_DNA"/>
</dbReference>
<reference evidence="3" key="2">
    <citation type="journal article" date="2015" name="Genome Biol.">
        <title>Comparative genomics of Steinernema reveals deeply conserved gene regulatory networks.</title>
        <authorList>
            <person name="Dillman A.R."/>
            <person name="Macchietto M."/>
            <person name="Porter C.F."/>
            <person name="Rogers A."/>
            <person name="Williams B."/>
            <person name="Antoshechkin I."/>
            <person name="Lee M.M."/>
            <person name="Goodwin Z."/>
            <person name="Lu X."/>
            <person name="Lewis E.E."/>
            <person name="Goodrich-Blair H."/>
            <person name="Stock S.P."/>
            <person name="Adams B.J."/>
            <person name="Sternberg P.W."/>
            <person name="Mortazavi A."/>
        </authorList>
    </citation>
    <scope>NUCLEOTIDE SEQUENCE [LARGE SCALE GENOMIC DNA]</scope>
    <source>
        <strain evidence="3">ALL</strain>
    </source>
</reference>